<dbReference type="GO" id="GO:0046872">
    <property type="term" value="F:metal ion binding"/>
    <property type="evidence" value="ECO:0007669"/>
    <property type="project" value="UniProtKB-KW"/>
</dbReference>
<reference evidence="8 9" key="1">
    <citation type="submission" date="2019-02" db="EMBL/GenBank/DDBJ databases">
        <title>Shewanella sp. D4-2 isolated from Dokdo Island.</title>
        <authorList>
            <person name="Baek K."/>
        </authorList>
    </citation>
    <scope>NUCLEOTIDE SEQUENCE [LARGE SCALE GENOMIC DNA]</scope>
    <source>
        <strain evidence="8 9">D4-2</strain>
    </source>
</reference>
<evidence type="ECO:0000256" key="3">
    <source>
        <dbReference type="ARBA" id="ARBA00022723"/>
    </source>
</evidence>
<dbReference type="Gene3D" id="3.90.79.10">
    <property type="entry name" value="Nucleoside Triphosphate Pyrophosphohydrolase"/>
    <property type="match status" value="1"/>
</dbReference>
<dbReference type="EMBL" id="CP036200">
    <property type="protein sequence ID" value="QBF81544.1"/>
    <property type="molecule type" value="Genomic_DNA"/>
</dbReference>
<accession>A0A411PDF2</accession>
<evidence type="ECO:0000256" key="6">
    <source>
        <dbReference type="ARBA" id="ARBA00023211"/>
    </source>
</evidence>
<dbReference type="NCBIfam" id="NF007980">
    <property type="entry name" value="PRK10707.1"/>
    <property type="match status" value="1"/>
</dbReference>
<evidence type="ECO:0000256" key="5">
    <source>
        <dbReference type="ARBA" id="ARBA00022842"/>
    </source>
</evidence>
<keyword evidence="3" id="KW-0479">Metal-binding</keyword>
<name>A0A411PDF2_9GAMM</name>
<dbReference type="RefSeq" id="WP_130597518.1">
    <property type="nucleotide sequence ID" value="NZ_CP036200.1"/>
</dbReference>
<dbReference type="KEGG" id="smai:EXU30_01625"/>
<evidence type="ECO:0000256" key="2">
    <source>
        <dbReference type="ARBA" id="ARBA00001946"/>
    </source>
</evidence>
<dbReference type="AlphaFoldDB" id="A0A411PDF2"/>
<dbReference type="SUPFAM" id="SSF55811">
    <property type="entry name" value="Nudix"/>
    <property type="match status" value="1"/>
</dbReference>
<dbReference type="GO" id="GO:0010945">
    <property type="term" value="F:coenzyme A diphosphatase activity"/>
    <property type="evidence" value="ECO:0007669"/>
    <property type="project" value="InterPro"/>
</dbReference>
<protein>
    <submittedName>
        <fullName evidence="8">CoA pyrophosphatase</fullName>
    </submittedName>
</protein>
<dbReference type="InterPro" id="IPR045121">
    <property type="entry name" value="CoAse"/>
</dbReference>
<evidence type="ECO:0000256" key="1">
    <source>
        <dbReference type="ARBA" id="ARBA00001936"/>
    </source>
</evidence>
<feature type="domain" description="Nudix hydrolase" evidence="7">
    <location>
        <begin position="28"/>
        <end position="160"/>
    </location>
</feature>
<dbReference type="InterPro" id="IPR000086">
    <property type="entry name" value="NUDIX_hydrolase_dom"/>
</dbReference>
<gene>
    <name evidence="8" type="ORF">EXU30_01625</name>
</gene>
<evidence type="ECO:0000313" key="8">
    <source>
        <dbReference type="EMBL" id="QBF81544.1"/>
    </source>
</evidence>
<dbReference type="CDD" id="cd03426">
    <property type="entry name" value="NUDIX_CoAse_Nudt7"/>
    <property type="match status" value="1"/>
</dbReference>
<proteinExistence type="predicted"/>
<keyword evidence="9" id="KW-1185">Reference proteome</keyword>
<dbReference type="PANTHER" id="PTHR12992">
    <property type="entry name" value="NUDIX HYDROLASE"/>
    <property type="match status" value="1"/>
</dbReference>
<evidence type="ECO:0000256" key="4">
    <source>
        <dbReference type="ARBA" id="ARBA00022801"/>
    </source>
</evidence>
<organism evidence="8 9">
    <name type="scientific">Shewanella maritima</name>
    <dbReference type="NCBI Taxonomy" id="2520507"/>
    <lineage>
        <taxon>Bacteria</taxon>
        <taxon>Pseudomonadati</taxon>
        <taxon>Pseudomonadota</taxon>
        <taxon>Gammaproteobacteria</taxon>
        <taxon>Alteromonadales</taxon>
        <taxon>Shewanellaceae</taxon>
        <taxon>Shewanella</taxon>
    </lineage>
</organism>
<dbReference type="PANTHER" id="PTHR12992:SF11">
    <property type="entry name" value="MITOCHONDRIAL COENZYME A DIPHOSPHATASE NUDT8"/>
    <property type="match status" value="1"/>
</dbReference>
<comment type="cofactor">
    <cofactor evidence="2">
        <name>Mg(2+)</name>
        <dbReference type="ChEBI" id="CHEBI:18420"/>
    </cofactor>
</comment>
<dbReference type="PROSITE" id="PS51462">
    <property type="entry name" value="NUDIX"/>
    <property type="match status" value="1"/>
</dbReference>
<dbReference type="Pfam" id="PF00293">
    <property type="entry name" value="NUDIX"/>
    <property type="match status" value="1"/>
</dbReference>
<sequence>MDRHSFRTRFKLHQLNHDIPSIFTGRESLQAAVLIPLIEIESQLNLILTQRPMHLRHHPGQISFPGGKVEQVDSNLVATALREADEEIGLKADNVEVLGAFPSHHTMTGFEVTPVIGMVKQPFSMKIDSNEVADCFTAPLSYFIDNNNRHTVDFQRKGTTHKVHVMPYQDKFIWGITAAVINMLCQHISDS</sequence>
<evidence type="ECO:0000313" key="9">
    <source>
        <dbReference type="Proteomes" id="UP000291106"/>
    </source>
</evidence>
<keyword evidence="6" id="KW-0464">Manganese</keyword>
<evidence type="ECO:0000259" key="7">
    <source>
        <dbReference type="PROSITE" id="PS51462"/>
    </source>
</evidence>
<keyword evidence="4" id="KW-0378">Hydrolase</keyword>
<comment type="cofactor">
    <cofactor evidence="1">
        <name>Mn(2+)</name>
        <dbReference type="ChEBI" id="CHEBI:29035"/>
    </cofactor>
</comment>
<dbReference type="InterPro" id="IPR015797">
    <property type="entry name" value="NUDIX_hydrolase-like_dom_sf"/>
</dbReference>
<dbReference type="Proteomes" id="UP000291106">
    <property type="component" value="Chromosome"/>
</dbReference>
<keyword evidence="5" id="KW-0460">Magnesium</keyword>
<dbReference type="OrthoDB" id="9802805at2"/>